<proteinExistence type="predicted"/>
<sequence length="124" mass="14125">MKKGLMIAGIIPVLLAACSPLQSSGARDRNEIQNIYETNLNPNNYRNMNANKPTLSNDQAKIREAVNRIDGVRAGMVAIVGNIAYVNVKFTKDIKQEDRRDYLNEIEEKVYKEVPRYKIRARES</sequence>
<evidence type="ECO:0000313" key="1">
    <source>
        <dbReference type="EMBL" id="TLS36702.1"/>
    </source>
</evidence>
<accession>A0A5R9EZF0</accession>
<gene>
    <name evidence="1" type="ORF">FCL54_14400</name>
</gene>
<protein>
    <recommendedName>
        <fullName evidence="3">Sporulation protein</fullName>
    </recommendedName>
</protein>
<dbReference type="EMBL" id="SWLG01000009">
    <property type="protein sequence ID" value="TLS36702.1"/>
    <property type="molecule type" value="Genomic_DNA"/>
</dbReference>
<evidence type="ECO:0008006" key="3">
    <source>
        <dbReference type="Google" id="ProtNLM"/>
    </source>
</evidence>
<evidence type="ECO:0000313" key="2">
    <source>
        <dbReference type="Proteomes" id="UP000308230"/>
    </source>
</evidence>
<comment type="caution">
    <text evidence="1">The sequence shown here is derived from an EMBL/GenBank/DDBJ whole genome shotgun (WGS) entry which is preliminary data.</text>
</comment>
<dbReference type="PROSITE" id="PS51257">
    <property type="entry name" value="PROKAR_LIPOPROTEIN"/>
    <property type="match status" value="1"/>
</dbReference>
<dbReference type="AlphaFoldDB" id="A0A5R9EZF0"/>
<dbReference type="Proteomes" id="UP000308230">
    <property type="component" value="Unassembled WGS sequence"/>
</dbReference>
<dbReference type="OrthoDB" id="2966336at2"/>
<organism evidence="1 2">
    <name type="scientific">Exobacillus caeni</name>
    <dbReference type="NCBI Taxonomy" id="2574798"/>
    <lineage>
        <taxon>Bacteria</taxon>
        <taxon>Bacillati</taxon>
        <taxon>Bacillota</taxon>
        <taxon>Bacilli</taxon>
        <taxon>Bacillales</taxon>
        <taxon>Guptibacillaceae</taxon>
        <taxon>Exobacillus</taxon>
    </lineage>
</organism>
<reference evidence="1 2" key="1">
    <citation type="submission" date="2019-04" db="EMBL/GenBank/DDBJ databases">
        <title>Bacillus caeni sp. nov., a bacterium isolated from mangrove sediment.</title>
        <authorList>
            <person name="Huang H."/>
            <person name="Mo K."/>
            <person name="Hu Y."/>
        </authorList>
    </citation>
    <scope>NUCLEOTIDE SEQUENCE [LARGE SCALE GENOMIC DNA]</scope>
    <source>
        <strain evidence="1 2">HB172195</strain>
    </source>
</reference>
<keyword evidence="2" id="KW-1185">Reference proteome</keyword>
<dbReference type="RefSeq" id="WP_138127434.1">
    <property type="nucleotide sequence ID" value="NZ_SWLG01000009.1"/>
</dbReference>
<name>A0A5R9EZF0_9BACL</name>